<dbReference type="Proteomes" id="UP000298664">
    <property type="component" value="Chromosome Linear"/>
</dbReference>
<dbReference type="RefSeq" id="WP_137394976.1">
    <property type="nucleotide sequence ID" value="NZ_CP124734.1"/>
</dbReference>
<sequence>MQLQYIYETTFPWEPDAGVFPGSETSALGMTTELVAVRDGQIADEDETEARFELLIVRRGDGCAYAWEVLDGDTDKTMAEGEASTLRDAKRAAEASAWHAAERAAGRRIQRAEDWVTAVASEMLTAINEAASRGQR</sequence>
<evidence type="ECO:0000313" key="2">
    <source>
        <dbReference type="Proteomes" id="UP000298664"/>
    </source>
</evidence>
<dbReference type="AlphaFoldDB" id="A0AAF0KFE7"/>
<proteinExistence type="predicted"/>
<reference evidence="1" key="1">
    <citation type="submission" date="2023-05" db="EMBL/GenBank/DDBJ databases">
        <title>Complete genome sequence of Agrobacterium larrymoorei CFBP5477.</title>
        <authorList>
            <person name="Yen H.-C."/>
            <person name="Chou L."/>
            <person name="Lin Y.-C."/>
            <person name="Lai E.-M."/>
            <person name="Kuo C.-H."/>
        </authorList>
    </citation>
    <scope>NUCLEOTIDE SEQUENCE</scope>
    <source>
        <strain evidence="1">CFBP5477</strain>
    </source>
</reference>
<name>A0AAF0KFE7_9HYPH</name>
<evidence type="ECO:0000313" key="1">
    <source>
        <dbReference type="EMBL" id="WHA42971.1"/>
    </source>
</evidence>
<protein>
    <submittedName>
        <fullName evidence="1">Uncharacterized protein</fullName>
    </submittedName>
</protein>
<accession>A0AAF0KFE7</accession>
<gene>
    <name evidence="1" type="ORF">CFBP5477_017045</name>
</gene>
<dbReference type="EMBL" id="CP124734">
    <property type="protein sequence ID" value="WHA42971.1"/>
    <property type="molecule type" value="Genomic_DNA"/>
</dbReference>
<organism evidence="1 2">
    <name type="scientific">Agrobacterium larrymoorei</name>
    <dbReference type="NCBI Taxonomy" id="160699"/>
    <lineage>
        <taxon>Bacteria</taxon>
        <taxon>Pseudomonadati</taxon>
        <taxon>Pseudomonadota</taxon>
        <taxon>Alphaproteobacteria</taxon>
        <taxon>Hyphomicrobiales</taxon>
        <taxon>Rhizobiaceae</taxon>
        <taxon>Rhizobium/Agrobacterium group</taxon>
        <taxon>Agrobacterium</taxon>
    </lineage>
</organism>